<evidence type="ECO:0000313" key="5">
    <source>
        <dbReference type="Proteomes" id="UP000569202"/>
    </source>
</evidence>
<proteinExistence type="predicted"/>
<dbReference type="EMBL" id="JABERH010000016">
    <property type="protein sequence ID" value="NNH38338.1"/>
    <property type="molecule type" value="Genomic_DNA"/>
</dbReference>
<evidence type="ECO:0000313" key="4">
    <source>
        <dbReference type="Proteomes" id="UP000532147"/>
    </source>
</evidence>
<dbReference type="RefSeq" id="WP_086192458.1">
    <property type="nucleotide sequence ID" value="NZ_JABERH010000016.1"/>
</dbReference>
<name>A0A7Y2WBB1_9GAMM</name>
<protein>
    <submittedName>
        <fullName evidence="3">Poly-beta-1,6-N-acetyl-D-glucosamine biosynthesis protein PgaD</fullName>
    </submittedName>
</protein>
<gene>
    <name evidence="3" type="primary">pgaD</name>
    <name evidence="2" type="ORF">HLH11_06655</name>
    <name evidence="3" type="ORF">HLH17_07665</name>
</gene>
<feature type="transmembrane region" description="Helical" evidence="1">
    <location>
        <begin position="82"/>
        <end position="106"/>
    </location>
</feature>
<sequence length="170" mass="20198">MTNTNIDKFHIVKDESKLELPAYIDQPEYVRNKSVGYSLQIVGWFAFMWLFMPLLTVFFWWVEGETIYQQLVIQAAPDSQLSLMNIILMIVIFICGLLLWATYNWIRFYNRERRSTPLAIDEQQIAKSFKVNKVDILNMQQAKNLTLYYDNKGKLEFFEINHQLKKRVSA</sequence>
<feature type="transmembrane region" description="Helical" evidence="1">
    <location>
        <begin position="41"/>
        <end position="62"/>
    </location>
</feature>
<dbReference type="NCBIfam" id="TIGR03940">
    <property type="entry name" value="PGA_PgaD"/>
    <property type="match status" value="1"/>
</dbReference>
<comment type="caution">
    <text evidence="3">The sequence shown here is derived from an EMBL/GenBank/DDBJ whole genome shotgun (WGS) entry which is preliminary data.</text>
</comment>
<dbReference type="InterPro" id="IPR023829">
    <property type="entry name" value="PGA_PgaD"/>
</dbReference>
<accession>A0A7Y2WBB1</accession>
<keyword evidence="1" id="KW-1133">Transmembrane helix</keyword>
<evidence type="ECO:0000313" key="3">
    <source>
        <dbReference type="EMBL" id="NNH77538.1"/>
    </source>
</evidence>
<dbReference type="EMBL" id="JABERL010000020">
    <property type="protein sequence ID" value="NNH77538.1"/>
    <property type="molecule type" value="Genomic_DNA"/>
</dbReference>
<keyword evidence="1" id="KW-0812">Transmembrane</keyword>
<reference evidence="4 5" key="1">
    <citation type="submission" date="2020-04" db="EMBL/GenBank/DDBJ databases">
        <title>Acinetobacter Taxon 24.</title>
        <authorList>
            <person name="Nemec A."/>
            <person name="Radolfova-Krizova L."/>
            <person name="Higgins P.G."/>
            <person name="Spanelova P."/>
        </authorList>
    </citation>
    <scope>NUCLEOTIDE SEQUENCE [LARGE SCALE GENOMIC DNA]</scope>
    <source>
        <strain evidence="2 4">ANC 4280</strain>
        <strain evidence="3 5">ANC 5380</strain>
    </source>
</reference>
<dbReference type="Proteomes" id="UP000532147">
    <property type="component" value="Unassembled WGS sequence"/>
</dbReference>
<dbReference type="GO" id="GO:0043709">
    <property type="term" value="P:cell adhesion involved in single-species biofilm formation"/>
    <property type="evidence" value="ECO:0007669"/>
    <property type="project" value="InterPro"/>
</dbReference>
<evidence type="ECO:0000256" key="1">
    <source>
        <dbReference type="SAM" id="Phobius"/>
    </source>
</evidence>
<dbReference type="AlphaFoldDB" id="A0A7Y2WBB1"/>
<keyword evidence="1" id="KW-0472">Membrane</keyword>
<organism evidence="3 5">
    <name type="scientific">Acinetobacter terrae</name>
    <dbReference type="NCBI Taxonomy" id="2731247"/>
    <lineage>
        <taxon>Bacteria</taxon>
        <taxon>Pseudomonadati</taxon>
        <taxon>Pseudomonadota</taxon>
        <taxon>Gammaproteobacteria</taxon>
        <taxon>Moraxellales</taxon>
        <taxon>Moraxellaceae</taxon>
        <taxon>Acinetobacter</taxon>
        <taxon>Acinetobacter Taxon 24</taxon>
    </lineage>
</organism>
<dbReference type="Pfam" id="PF13994">
    <property type="entry name" value="PgaD"/>
    <property type="match status" value="1"/>
</dbReference>
<dbReference type="Proteomes" id="UP000569202">
    <property type="component" value="Unassembled WGS sequence"/>
</dbReference>
<evidence type="ECO:0000313" key="2">
    <source>
        <dbReference type="EMBL" id="NNH38338.1"/>
    </source>
</evidence>